<dbReference type="Gene3D" id="1.10.530.10">
    <property type="match status" value="1"/>
</dbReference>
<feature type="signal peptide" evidence="2">
    <location>
        <begin position="1"/>
        <end position="19"/>
    </location>
</feature>
<feature type="chain" id="PRO_5045458618" evidence="2">
    <location>
        <begin position="20"/>
        <end position="703"/>
    </location>
</feature>
<feature type="domain" description="LysM" evidence="3">
    <location>
        <begin position="657"/>
        <end position="700"/>
    </location>
</feature>
<feature type="compositionally biased region" description="Low complexity" evidence="1">
    <location>
        <begin position="541"/>
        <end position="554"/>
    </location>
</feature>
<name>A0ABW5J3F3_9BACT</name>
<feature type="domain" description="LysM" evidence="3">
    <location>
        <begin position="588"/>
        <end position="632"/>
    </location>
</feature>
<dbReference type="PROSITE" id="PS51782">
    <property type="entry name" value="LYSM"/>
    <property type="match status" value="3"/>
</dbReference>
<gene>
    <name evidence="4" type="ORF">ACFSR2_06655</name>
</gene>
<dbReference type="SMART" id="SM00257">
    <property type="entry name" value="LysM"/>
    <property type="match status" value="3"/>
</dbReference>
<feature type="domain" description="LysM" evidence="3">
    <location>
        <begin position="386"/>
        <end position="430"/>
    </location>
</feature>
<dbReference type="Pfam" id="PF01476">
    <property type="entry name" value="LysM"/>
    <property type="match status" value="3"/>
</dbReference>
<dbReference type="InterPro" id="IPR018392">
    <property type="entry name" value="LysM"/>
</dbReference>
<dbReference type="RefSeq" id="WP_340239716.1">
    <property type="nucleotide sequence ID" value="NZ_JBBEWC010000014.1"/>
</dbReference>
<dbReference type="EMBL" id="JBHULC010000006">
    <property type="protein sequence ID" value="MFD2520556.1"/>
    <property type="molecule type" value="Genomic_DNA"/>
</dbReference>
<sequence length="703" mass="78537">MKKTFAFSFFLVSFNIALAQQVSLPEVSRKVDFAGITVRLDADAQKLVQKEVSTLLVPENKYVLDKLQRIQWYFPIIERILELEKVPDDFKYLAVVESALLPDAVSTSNAVGFWQMKAATAQELGLRVDSDIDERKNIYSSTRAAAAYLKRNNQIYKNWISTLYSYMLGAGGISKIVPSEWTNASEVEFDGRTDRYLLKTIAARIAFEYRINRMKDNAFAFVEYRKGKGKTLSQIASMVNVDATDLKKNNSWLQTNTIPDDYSVAILVPVTRMDEVQSKIGRQPDVIATTNKGNKNNNKEEIKHRDYPVLERITTQVNNEEDPVFYTINEMKGILAKPGDDIASLARGGKLKIKDFLLFNDMSDKDAVEEGQVYYLQRKLRKGPIEKHQVQAGESIWSISQMFGIKLKNLLKLNRMRTAHAIQEGQIVYLQKKRPKNEPLEIGRGGVKEQEPQRKVPVVEEYGTEVATNNSKPKRTPSPDETMSSQGETIVIERPAKKQPQSQTQAPVKKEIPDTDTTSPYQENDDDDDIVVIAEDEDKPTYTAPSTPARPAATNPNVTIRPSSSTTEPKRTNVPATTTATSSVPKSGTHTVDVGQTLYSVARQYGVSVRDLAAWNGISTNERIKVGQELIVRGSAKASAGNSSVASAKAETGGKVATHQVAKGETLFSIAKRYSVAMKQIQEWNNMTDQNVKIGQKLIIRKI</sequence>
<evidence type="ECO:0000256" key="1">
    <source>
        <dbReference type="SAM" id="MobiDB-lite"/>
    </source>
</evidence>
<keyword evidence="5" id="KW-1185">Reference proteome</keyword>
<dbReference type="PANTHER" id="PTHR33734">
    <property type="entry name" value="LYSM DOMAIN-CONTAINING GPI-ANCHORED PROTEIN 2"/>
    <property type="match status" value="1"/>
</dbReference>
<feature type="compositionally biased region" description="Basic and acidic residues" evidence="1">
    <location>
        <begin position="438"/>
        <end position="458"/>
    </location>
</feature>
<feature type="compositionally biased region" description="Polar residues" evidence="1">
    <location>
        <begin position="574"/>
        <end position="588"/>
    </location>
</feature>
<dbReference type="InterPro" id="IPR023346">
    <property type="entry name" value="Lysozyme-like_dom_sf"/>
</dbReference>
<dbReference type="SUPFAM" id="SSF54106">
    <property type="entry name" value="LysM domain"/>
    <property type="match status" value="3"/>
</dbReference>
<dbReference type="Proteomes" id="UP001597510">
    <property type="component" value="Unassembled WGS sequence"/>
</dbReference>
<dbReference type="Gene3D" id="3.10.350.10">
    <property type="entry name" value="LysM domain"/>
    <property type="match status" value="3"/>
</dbReference>
<accession>A0ABW5J3F3</accession>
<dbReference type="PANTHER" id="PTHR33734:SF22">
    <property type="entry name" value="MEMBRANE-BOUND LYTIC MUREIN TRANSGLYCOSYLASE D"/>
    <property type="match status" value="1"/>
</dbReference>
<evidence type="ECO:0000259" key="3">
    <source>
        <dbReference type="PROSITE" id="PS51782"/>
    </source>
</evidence>
<protein>
    <submittedName>
        <fullName evidence="4">LysM peptidoglycan-binding domain-containing protein</fullName>
    </submittedName>
</protein>
<dbReference type="InterPro" id="IPR008258">
    <property type="entry name" value="Transglycosylase_SLT_dom_1"/>
</dbReference>
<proteinExistence type="predicted"/>
<dbReference type="CDD" id="cd16894">
    <property type="entry name" value="MltD-like"/>
    <property type="match status" value="1"/>
</dbReference>
<feature type="region of interest" description="Disordered" evidence="1">
    <location>
        <begin position="438"/>
        <end position="528"/>
    </location>
</feature>
<evidence type="ECO:0000256" key="2">
    <source>
        <dbReference type="SAM" id="SignalP"/>
    </source>
</evidence>
<evidence type="ECO:0000313" key="4">
    <source>
        <dbReference type="EMBL" id="MFD2520556.1"/>
    </source>
</evidence>
<feature type="compositionally biased region" description="Polar residues" evidence="1">
    <location>
        <begin position="555"/>
        <end position="567"/>
    </location>
</feature>
<evidence type="ECO:0000313" key="5">
    <source>
        <dbReference type="Proteomes" id="UP001597510"/>
    </source>
</evidence>
<dbReference type="InterPro" id="IPR036779">
    <property type="entry name" value="LysM_dom_sf"/>
</dbReference>
<dbReference type="CDD" id="cd00118">
    <property type="entry name" value="LysM"/>
    <property type="match status" value="3"/>
</dbReference>
<comment type="caution">
    <text evidence="4">The sequence shown here is derived from an EMBL/GenBank/DDBJ whole genome shotgun (WGS) entry which is preliminary data.</text>
</comment>
<keyword evidence="2" id="KW-0732">Signal</keyword>
<reference evidence="5" key="1">
    <citation type="journal article" date="2019" name="Int. J. Syst. Evol. Microbiol.">
        <title>The Global Catalogue of Microorganisms (GCM) 10K type strain sequencing project: providing services to taxonomists for standard genome sequencing and annotation.</title>
        <authorList>
            <consortium name="The Broad Institute Genomics Platform"/>
            <consortium name="The Broad Institute Genome Sequencing Center for Infectious Disease"/>
            <person name="Wu L."/>
            <person name="Ma J."/>
        </authorList>
    </citation>
    <scope>NUCLEOTIDE SEQUENCE [LARGE SCALE GENOMIC DNA]</scope>
    <source>
        <strain evidence="5">KCTC 52344</strain>
    </source>
</reference>
<organism evidence="4 5">
    <name type="scientific">Emticicia soli</name>
    <dbReference type="NCBI Taxonomy" id="2027878"/>
    <lineage>
        <taxon>Bacteria</taxon>
        <taxon>Pseudomonadati</taxon>
        <taxon>Bacteroidota</taxon>
        <taxon>Cytophagia</taxon>
        <taxon>Cytophagales</taxon>
        <taxon>Leadbetterellaceae</taxon>
        <taxon>Emticicia</taxon>
    </lineage>
</organism>
<feature type="region of interest" description="Disordered" evidence="1">
    <location>
        <begin position="540"/>
        <end position="588"/>
    </location>
</feature>
<dbReference type="Pfam" id="PF01464">
    <property type="entry name" value="SLT"/>
    <property type="match status" value="1"/>
</dbReference>
<dbReference type="SUPFAM" id="SSF53955">
    <property type="entry name" value="Lysozyme-like"/>
    <property type="match status" value="1"/>
</dbReference>
<feature type="compositionally biased region" description="Polar residues" evidence="1">
    <location>
        <begin position="479"/>
        <end position="488"/>
    </location>
</feature>